<dbReference type="InterPro" id="IPR005793">
    <property type="entry name" value="Formyl_trans_C"/>
</dbReference>
<dbReference type="Gene3D" id="3.10.25.10">
    <property type="entry name" value="Formyl transferase, C-terminal domain"/>
    <property type="match status" value="1"/>
</dbReference>
<feature type="domain" description="Formyl transferase C-terminal" evidence="2">
    <location>
        <begin position="3"/>
        <end position="94"/>
    </location>
</feature>
<protein>
    <submittedName>
        <fullName evidence="3">Formyl transferase, c-terminal domain containing protein</fullName>
    </submittedName>
</protein>
<evidence type="ECO:0000256" key="1">
    <source>
        <dbReference type="SAM" id="MobiDB-lite"/>
    </source>
</evidence>
<dbReference type="KEGG" id="acan:ACA1_216460"/>
<evidence type="ECO:0000313" key="4">
    <source>
        <dbReference type="Proteomes" id="UP000011083"/>
    </source>
</evidence>
<dbReference type="GeneID" id="14915812"/>
<reference evidence="3 4" key="1">
    <citation type="journal article" date="2013" name="Genome Biol.">
        <title>Genome of Acanthamoeba castellanii highlights extensive lateral gene transfer and early evolution of tyrosine kinase signaling.</title>
        <authorList>
            <person name="Clarke M."/>
            <person name="Lohan A.J."/>
            <person name="Liu B."/>
            <person name="Lagkouvardos I."/>
            <person name="Roy S."/>
            <person name="Zafar N."/>
            <person name="Bertelli C."/>
            <person name="Schilde C."/>
            <person name="Kianianmomeni A."/>
            <person name="Burglin T.R."/>
            <person name="Frech C."/>
            <person name="Turcotte B."/>
            <person name="Kopec K.O."/>
            <person name="Synnott J.M."/>
            <person name="Choo C."/>
            <person name="Paponov I."/>
            <person name="Finkler A."/>
            <person name="Soon Heng Tan C."/>
            <person name="Hutchins A.P."/>
            <person name="Weinmeier T."/>
            <person name="Rattei T."/>
            <person name="Chu J.S."/>
            <person name="Gimenez G."/>
            <person name="Irimia M."/>
            <person name="Rigden D.J."/>
            <person name="Fitzpatrick D.A."/>
            <person name="Lorenzo-Morales J."/>
            <person name="Bateman A."/>
            <person name="Chiu C.H."/>
            <person name="Tang P."/>
            <person name="Hegemann P."/>
            <person name="Fromm H."/>
            <person name="Raoult D."/>
            <person name="Greub G."/>
            <person name="Miranda-Saavedra D."/>
            <person name="Chen N."/>
            <person name="Nash P."/>
            <person name="Ginger M.L."/>
            <person name="Horn M."/>
            <person name="Schaap P."/>
            <person name="Caler L."/>
            <person name="Loftus B."/>
        </authorList>
    </citation>
    <scope>NUCLEOTIDE SEQUENCE [LARGE SCALE GENOMIC DNA]</scope>
    <source>
        <strain evidence="3 4">Neff</strain>
    </source>
</reference>
<dbReference type="InterPro" id="IPR037022">
    <property type="entry name" value="Formyl_trans_C_sf"/>
</dbReference>
<evidence type="ECO:0000259" key="2">
    <source>
        <dbReference type="Pfam" id="PF02911"/>
    </source>
</evidence>
<proteinExistence type="predicted"/>
<feature type="region of interest" description="Disordered" evidence="1">
    <location>
        <begin position="149"/>
        <end position="168"/>
    </location>
</feature>
<organism evidence="3 4">
    <name type="scientific">Acanthamoeba castellanii (strain ATCC 30010 / Neff)</name>
    <dbReference type="NCBI Taxonomy" id="1257118"/>
    <lineage>
        <taxon>Eukaryota</taxon>
        <taxon>Amoebozoa</taxon>
        <taxon>Discosea</taxon>
        <taxon>Longamoebia</taxon>
        <taxon>Centramoebida</taxon>
        <taxon>Acanthamoebidae</taxon>
        <taxon>Acanthamoeba</taxon>
    </lineage>
</organism>
<dbReference type="EMBL" id="KB008036">
    <property type="protein sequence ID" value="ELR15144.1"/>
    <property type="molecule type" value="Genomic_DNA"/>
</dbReference>
<evidence type="ECO:0000313" key="3">
    <source>
        <dbReference type="EMBL" id="ELR15144.1"/>
    </source>
</evidence>
<dbReference type="Pfam" id="PF02911">
    <property type="entry name" value="Formyl_trans_C"/>
    <property type="match status" value="1"/>
</dbReference>
<name>L8GPQ4_ACACF</name>
<keyword evidence="4" id="KW-1185">Reference proteome</keyword>
<accession>L8GPQ4</accession>
<sequence length="168" mass="18608">MWRVHWERHQPRHVHNLWRALGHSLGVHTYFRSNRLKLVGVVPPYSATSSRREPCPAWPIPESPTWPAAVSPGAAAPGQVEYDARRKLLWIKCAAPSGVPAPEGSAANEDAEAAESRRREEEGWVAVREVQIEGRRVMGAAAFKNGFLAPSHTSRLPPVSFHTTDDPA</sequence>
<dbReference type="GO" id="GO:0016740">
    <property type="term" value="F:transferase activity"/>
    <property type="evidence" value="ECO:0007669"/>
    <property type="project" value="UniProtKB-KW"/>
</dbReference>
<feature type="region of interest" description="Disordered" evidence="1">
    <location>
        <begin position="97"/>
        <end position="121"/>
    </location>
</feature>
<keyword evidence="3" id="KW-0808">Transferase</keyword>
<dbReference type="AlphaFoldDB" id="L8GPQ4"/>
<dbReference type="VEuPathDB" id="AmoebaDB:ACA1_216460"/>
<dbReference type="Proteomes" id="UP000011083">
    <property type="component" value="Unassembled WGS sequence"/>
</dbReference>
<gene>
    <name evidence="3" type="ORF">ACA1_216460</name>
</gene>
<dbReference type="RefSeq" id="XP_004337157.1">
    <property type="nucleotide sequence ID" value="XM_004337109.1"/>
</dbReference>